<accession>A0A127BA37</accession>
<keyword evidence="2" id="KW-0238">DNA-binding</keyword>
<dbReference type="PATRIC" id="fig|1609559.3.peg.1408"/>
<evidence type="ECO:0000256" key="2">
    <source>
        <dbReference type="ARBA" id="ARBA00023125"/>
    </source>
</evidence>
<dbReference type="RefSeq" id="WP_068322614.1">
    <property type="nucleotide sequence ID" value="NZ_CP010835.1"/>
</dbReference>
<dbReference type="GO" id="GO:0003700">
    <property type="term" value="F:DNA-binding transcription factor activity"/>
    <property type="evidence" value="ECO:0007669"/>
    <property type="project" value="InterPro"/>
</dbReference>
<dbReference type="InterPro" id="IPR036390">
    <property type="entry name" value="WH_DNA-bd_sf"/>
</dbReference>
<keyword evidence="1" id="KW-0805">Transcription regulation</keyword>
<reference evidence="5 6" key="2">
    <citation type="journal article" date="2016" name="Int. J. Syst. Evol. Microbiol.">
        <title>Pyrococcus kukulkanii sp. nov., a hyperthermophilic, piezophilic archaeon isolated from a deep-sea hydrothermal vent.</title>
        <authorList>
            <person name="Callac N."/>
            <person name="Oger P."/>
            <person name="Lesongeur F."/>
            <person name="Rattray J.E."/>
            <person name="Vannier P."/>
            <person name="Michoud G."/>
            <person name="Beauverger M."/>
            <person name="Gayet N."/>
            <person name="Rouxel O."/>
            <person name="Jebbar M."/>
            <person name="Godfroy A."/>
        </authorList>
    </citation>
    <scope>NUCLEOTIDE SEQUENCE [LARGE SCALE GENOMIC DNA]</scope>
    <source>
        <strain evidence="5 6">NCB100</strain>
    </source>
</reference>
<dbReference type="Pfam" id="PF01022">
    <property type="entry name" value="HTH_5"/>
    <property type="match status" value="1"/>
</dbReference>
<reference evidence="6" key="1">
    <citation type="submission" date="2015-02" db="EMBL/GenBank/DDBJ databases">
        <title>Pyrococcus kukulkanii sp. nov., a novel hyperthermophilic archaeon isolated from a deep-sea hydrothermal vent at the Guaymas Basin.</title>
        <authorList>
            <person name="Oger P.M."/>
            <person name="Callac N."/>
            <person name="Jebbar M."/>
            <person name="Godfroy A."/>
        </authorList>
    </citation>
    <scope>NUCLEOTIDE SEQUENCE [LARGE SCALE GENOMIC DNA]</scope>
    <source>
        <strain evidence="6">NCB100</strain>
    </source>
</reference>
<keyword evidence="3" id="KW-0804">Transcription</keyword>
<organism evidence="5 6">
    <name type="scientific">Pyrococcus kukulkanii</name>
    <dbReference type="NCBI Taxonomy" id="1609559"/>
    <lineage>
        <taxon>Archaea</taxon>
        <taxon>Methanobacteriati</taxon>
        <taxon>Methanobacteriota</taxon>
        <taxon>Thermococci</taxon>
        <taxon>Thermococcales</taxon>
        <taxon>Thermococcaceae</taxon>
        <taxon>Pyrococcus</taxon>
    </lineage>
</organism>
<dbReference type="GeneID" id="28491508"/>
<name>A0A127BA37_9EURY</name>
<dbReference type="PANTHER" id="PTHR33154">
    <property type="entry name" value="TRANSCRIPTIONAL REGULATOR, ARSR FAMILY"/>
    <property type="match status" value="1"/>
</dbReference>
<dbReference type="PANTHER" id="PTHR33154:SF35">
    <property type="entry name" value="TRANSCRIPTIONAL REGULATOR, ARSR FAMILY"/>
    <property type="match status" value="1"/>
</dbReference>
<evidence type="ECO:0000259" key="4">
    <source>
        <dbReference type="PROSITE" id="PS50987"/>
    </source>
</evidence>
<evidence type="ECO:0000313" key="6">
    <source>
        <dbReference type="Proteomes" id="UP000070587"/>
    </source>
</evidence>
<dbReference type="Proteomes" id="UP000070587">
    <property type="component" value="Chromosome"/>
</dbReference>
<dbReference type="STRING" id="1609559.TQ32_06695"/>
<dbReference type="PRINTS" id="PR00778">
    <property type="entry name" value="HTHARSR"/>
</dbReference>
<dbReference type="PROSITE" id="PS50987">
    <property type="entry name" value="HTH_ARSR_2"/>
    <property type="match status" value="1"/>
</dbReference>
<evidence type="ECO:0000256" key="3">
    <source>
        <dbReference type="ARBA" id="ARBA00023163"/>
    </source>
</evidence>
<dbReference type="SMART" id="SM00418">
    <property type="entry name" value="HTH_ARSR"/>
    <property type="match status" value="1"/>
</dbReference>
<proteinExistence type="predicted"/>
<protein>
    <submittedName>
        <fullName evidence="5">ArsR family transcriptional regulator</fullName>
    </submittedName>
</protein>
<dbReference type="InterPro" id="IPR051081">
    <property type="entry name" value="HTH_MetalResp_TranReg"/>
</dbReference>
<dbReference type="CDD" id="cd00090">
    <property type="entry name" value="HTH_ARSR"/>
    <property type="match status" value="1"/>
</dbReference>
<dbReference type="EMBL" id="CP010835">
    <property type="protein sequence ID" value="AMM54198.1"/>
    <property type="molecule type" value="Genomic_DNA"/>
</dbReference>
<dbReference type="Gene3D" id="1.10.10.10">
    <property type="entry name" value="Winged helix-like DNA-binding domain superfamily/Winged helix DNA-binding domain"/>
    <property type="match status" value="1"/>
</dbReference>
<feature type="domain" description="HTH arsR-type" evidence="4">
    <location>
        <begin position="34"/>
        <end position="128"/>
    </location>
</feature>
<dbReference type="AlphaFoldDB" id="A0A127BA37"/>
<evidence type="ECO:0000256" key="1">
    <source>
        <dbReference type="ARBA" id="ARBA00023015"/>
    </source>
</evidence>
<evidence type="ECO:0000313" key="5">
    <source>
        <dbReference type="EMBL" id="AMM54198.1"/>
    </source>
</evidence>
<dbReference type="NCBIfam" id="NF033788">
    <property type="entry name" value="HTH_metalloreg"/>
    <property type="match status" value="1"/>
</dbReference>
<dbReference type="SUPFAM" id="SSF46785">
    <property type="entry name" value="Winged helix' DNA-binding domain"/>
    <property type="match status" value="1"/>
</dbReference>
<sequence>MKVRELIERLSERQKKTVMGCLERCGILDLDEEIEVYPSDNISRFLKILSNPIRYGILKMLMNRWMCVCLIAEALEVDQTLVSHHLRILKELGILEEKKEGKLRFYRTKKDKLREYLNALLEDLGYEPSETSERS</sequence>
<dbReference type="InterPro" id="IPR011991">
    <property type="entry name" value="ArsR-like_HTH"/>
</dbReference>
<gene>
    <name evidence="5" type="ORF">TQ32_06695</name>
</gene>
<dbReference type="OrthoDB" id="46231at2157"/>
<dbReference type="InterPro" id="IPR001845">
    <property type="entry name" value="HTH_ArsR_DNA-bd_dom"/>
</dbReference>
<dbReference type="KEGG" id="pyc:TQ32_06695"/>
<dbReference type="GO" id="GO:0003677">
    <property type="term" value="F:DNA binding"/>
    <property type="evidence" value="ECO:0007669"/>
    <property type="project" value="UniProtKB-KW"/>
</dbReference>
<dbReference type="InterPro" id="IPR036388">
    <property type="entry name" value="WH-like_DNA-bd_sf"/>
</dbReference>